<accession>A0ABU1DJD5</accession>
<keyword evidence="2" id="KW-1185">Reference proteome</keyword>
<protein>
    <submittedName>
        <fullName evidence="1">Uncharacterized protein</fullName>
    </submittedName>
</protein>
<proteinExistence type="predicted"/>
<dbReference type="RefSeq" id="WP_309393824.1">
    <property type="nucleotide sequence ID" value="NZ_JADBEO010000044.1"/>
</dbReference>
<evidence type="ECO:0000313" key="1">
    <source>
        <dbReference type="EMBL" id="MDR4308242.1"/>
    </source>
</evidence>
<dbReference type="EMBL" id="JADBEO010000044">
    <property type="protein sequence ID" value="MDR4308242.1"/>
    <property type="molecule type" value="Genomic_DNA"/>
</dbReference>
<gene>
    <name evidence="1" type="ORF">IHQ68_16615</name>
</gene>
<organism evidence="1 2">
    <name type="scientific">Chelatococcus sambhunathii</name>
    <dbReference type="NCBI Taxonomy" id="363953"/>
    <lineage>
        <taxon>Bacteria</taxon>
        <taxon>Pseudomonadati</taxon>
        <taxon>Pseudomonadota</taxon>
        <taxon>Alphaproteobacteria</taxon>
        <taxon>Hyphomicrobiales</taxon>
        <taxon>Chelatococcaceae</taxon>
        <taxon>Chelatococcus</taxon>
    </lineage>
</organism>
<comment type="caution">
    <text evidence="1">The sequence shown here is derived from an EMBL/GenBank/DDBJ whole genome shotgun (WGS) entry which is preliminary data.</text>
</comment>
<evidence type="ECO:0000313" key="2">
    <source>
        <dbReference type="Proteomes" id="UP001181622"/>
    </source>
</evidence>
<sequence length="60" mass="6325">MSYTVFVDAEDGPVATVAPSVLDALMLARGLKTDDSIGVTIAGEDGWILTLEELEELAKS</sequence>
<reference evidence="1" key="1">
    <citation type="submission" date="2020-10" db="EMBL/GenBank/DDBJ databases">
        <authorList>
            <person name="Abbas A."/>
            <person name="Razzaq R."/>
            <person name="Waqas M."/>
            <person name="Abbas N."/>
            <person name="Nielsen T.K."/>
            <person name="Hansen L.H."/>
            <person name="Hussain S."/>
            <person name="Shahid M."/>
        </authorList>
    </citation>
    <scope>NUCLEOTIDE SEQUENCE</scope>
    <source>
        <strain evidence="1">S14</strain>
    </source>
</reference>
<dbReference type="Proteomes" id="UP001181622">
    <property type="component" value="Unassembled WGS sequence"/>
</dbReference>
<name>A0ABU1DJD5_9HYPH</name>